<feature type="active site" description="Proton acceptor" evidence="2">
    <location>
        <position position="67"/>
    </location>
</feature>
<protein>
    <recommendedName>
        <fullName evidence="2">Isoprenyl transferase</fullName>
        <ecNumber evidence="2">2.5.1.-</ecNumber>
    </recommendedName>
</protein>
<comment type="function">
    <text evidence="2">Catalyzes the condensation of isopentenyl diphosphate (IPP) with allylic pyrophosphates generating different type of terpenoids.</text>
</comment>
<comment type="similarity">
    <text evidence="2">Belongs to the UPP synthase family.</text>
</comment>
<dbReference type="Pfam" id="PF01255">
    <property type="entry name" value="Prenyltransf"/>
    <property type="match status" value="1"/>
</dbReference>
<dbReference type="PANTHER" id="PTHR10291">
    <property type="entry name" value="DEHYDRODOLICHYL DIPHOSPHATE SYNTHASE FAMILY MEMBER"/>
    <property type="match status" value="1"/>
</dbReference>
<dbReference type="GO" id="GO:0030145">
    <property type="term" value="F:manganese ion binding"/>
    <property type="evidence" value="ECO:0007669"/>
    <property type="project" value="TreeGrafter"/>
</dbReference>
<dbReference type="AlphaFoldDB" id="A0A921IM28"/>
<feature type="binding site" evidence="2">
    <location>
        <begin position="192"/>
        <end position="194"/>
    </location>
    <ligand>
        <name>substrate</name>
    </ligand>
</feature>
<feature type="binding site" evidence="2">
    <location>
        <position position="23"/>
    </location>
    <ligand>
        <name>substrate</name>
    </ligand>
</feature>
<evidence type="ECO:0000256" key="1">
    <source>
        <dbReference type="ARBA" id="ARBA00022679"/>
    </source>
</evidence>
<dbReference type="GO" id="GO:0033850">
    <property type="term" value="F:Z-farnesyl diphosphate synthase activity"/>
    <property type="evidence" value="ECO:0007669"/>
    <property type="project" value="TreeGrafter"/>
</dbReference>
<comment type="subunit">
    <text evidence="2">Homodimer.</text>
</comment>
<dbReference type="NCBIfam" id="TIGR00055">
    <property type="entry name" value="uppS"/>
    <property type="match status" value="1"/>
</dbReference>
<dbReference type="InterPro" id="IPR036424">
    <property type="entry name" value="UPP_synth-like_sf"/>
</dbReference>
<dbReference type="InterPro" id="IPR001441">
    <property type="entry name" value="UPP_synth-like"/>
</dbReference>
<dbReference type="EC" id="2.5.1.-" evidence="2"/>
<feature type="binding site" evidence="2">
    <location>
        <begin position="64"/>
        <end position="66"/>
    </location>
    <ligand>
        <name>substrate</name>
    </ligand>
</feature>
<reference evidence="3" key="2">
    <citation type="submission" date="2021-09" db="EMBL/GenBank/DDBJ databases">
        <authorList>
            <person name="Gilroy R."/>
        </authorList>
    </citation>
    <scope>NUCLEOTIDE SEQUENCE</scope>
    <source>
        <strain evidence="3">ChiBcec21-2208</strain>
    </source>
</reference>
<dbReference type="CDD" id="cd00475">
    <property type="entry name" value="Cis_IPPS"/>
    <property type="match status" value="1"/>
</dbReference>
<feature type="binding site" evidence="2">
    <location>
        <position position="70"/>
    </location>
    <ligand>
        <name>substrate</name>
    </ligand>
</feature>
<dbReference type="PROSITE" id="PS01066">
    <property type="entry name" value="UPP_SYNTHASE"/>
    <property type="match status" value="1"/>
</dbReference>
<dbReference type="EMBL" id="DYVE01000313">
    <property type="protein sequence ID" value="HJG29387.1"/>
    <property type="molecule type" value="Genomic_DNA"/>
</dbReference>
<accession>A0A921IM28</accession>
<keyword evidence="2" id="KW-0460">Magnesium</keyword>
<keyword evidence="2" id="KW-0479">Metal-binding</keyword>
<dbReference type="Gene3D" id="3.40.1180.10">
    <property type="entry name" value="Decaprenyl diphosphate synthase-like"/>
    <property type="match status" value="1"/>
</dbReference>
<dbReference type="GO" id="GO:0005829">
    <property type="term" value="C:cytosol"/>
    <property type="evidence" value="ECO:0007669"/>
    <property type="project" value="TreeGrafter"/>
</dbReference>
<feature type="binding site" evidence="2">
    <location>
        <position position="35"/>
    </location>
    <ligand>
        <name>substrate</name>
    </ligand>
</feature>
<evidence type="ECO:0000313" key="3">
    <source>
        <dbReference type="EMBL" id="HJG29387.1"/>
    </source>
</evidence>
<comment type="caution">
    <text evidence="2">Lacks conserved residue(s) required for the propagation of feature annotation.</text>
</comment>
<dbReference type="GO" id="GO:0008834">
    <property type="term" value="F:ditrans,polycis-undecaprenyl-diphosphate synthase [(2E,6E)-farnesyl-diphosphate specific] activity"/>
    <property type="evidence" value="ECO:0007669"/>
    <property type="project" value="TreeGrafter"/>
</dbReference>
<feature type="binding site" evidence="2">
    <location>
        <position position="68"/>
    </location>
    <ligand>
        <name>substrate</name>
    </ligand>
</feature>
<gene>
    <name evidence="3" type="primary">uppS</name>
    <name evidence="3" type="ORF">K8V20_12185</name>
</gene>
<dbReference type="SUPFAM" id="SSF64005">
    <property type="entry name" value="Undecaprenyl diphosphate synthase"/>
    <property type="match status" value="1"/>
</dbReference>
<organism evidence="3 4">
    <name type="scientific">Subdoligranulum variabile</name>
    <dbReference type="NCBI Taxonomy" id="214851"/>
    <lineage>
        <taxon>Bacteria</taxon>
        <taxon>Bacillati</taxon>
        <taxon>Bacillota</taxon>
        <taxon>Clostridia</taxon>
        <taxon>Eubacteriales</taxon>
        <taxon>Oscillospiraceae</taxon>
        <taxon>Subdoligranulum</taxon>
    </lineage>
</organism>
<keyword evidence="1 2" id="KW-0808">Transferase</keyword>
<reference evidence="3" key="1">
    <citation type="journal article" date="2021" name="PeerJ">
        <title>Extensive microbial diversity within the chicken gut microbiome revealed by metagenomics and culture.</title>
        <authorList>
            <person name="Gilroy R."/>
            <person name="Ravi A."/>
            <person name="Getino M."/>
            <person name="Pursley I."/>
            <person name="Horton D.L."/>
            <person name="Alikhan N.F."/>
            <person name="Baker D."/>
            <person name="Gharbi K."/>
            <person name="Hall N."/>
            <person name="Watson M."/>
            <person name="Adriaenssens E.M."/>
            <person name="Foster-Nyarko E."/>
            <person name="Jarju S."/>
            <person name="Secka A."/>
            <person name="Antonio M."/>
            <person name="Oren A."/>
            <person name="Chaudhuri R.R."/>
            <person name="La Ragione R."/>
            <person name="Hildebrand F."/>
            <person name="Pallen M.J."/>
        </authorList>
    </citation>
    <scope>NUCLEOTIDE SEQUENCE</scope>
    <source>
        <strain evidence="3">ChiBcec21-2208</strain>
    </source>
</reference>
<feature type="binding site" evidence="2">
    <location>
        <position position="18"/>
    </location>
    <ligand>
        <name>Mg(2+)</name>
        <dbReference type="ChEBI" id="CHEBI:18420"/>
    </ligand>
</feature>
<sequence>MSTETASRIPTHAAIIVDGNRRWARQRMLPASFGHKAGFDRLKEITRYAVGDRGVHVLSLYVFSTENFARDAKEVGYLMDLFANNFRTIADEMNERGCQVLFSGRREGLQQRVLDAMDYMMDLTKDNKKGIVNFCLNYGSHAELTDAVRGIAREVQAGTLNPGDIDEKTIENHLYRQLPPVDLMIRTSGEERLSNFLLWQCAYAEFYFTPVLFPDFTKECFDQALEEYARRDRRMGGNTKK</sequence>
<dbReference type="GO" id="GO:0016094">
    <property type="term" value="P:polyprenol biosynthetic process"/>
    <property type="evidence" value="ECO:0007669"/>
    <property type="project" value="TreeGrafter"/>
</dbReference>
<feature type="binding site" evidence="2">
    <location>
        <position position="205"/>
    </location>
    <ligand>
        <name>Mg(2+)</name>
        <dbReference type="ChEBI" id="CHEBI:18420"/>
    </ligand>
</feature>
<dbReference type="GO" id="GO:0005886">
    <property type="term" value="C:plasma membrane"/>
    <property type="evidence" value="ECO:0007669"/>
    <property type="project" value="TreeGrafter"/>
</dbReference>
<dbReference type="Proteomes" id="UP000782880">
    <property type="component" value="Unassembled WGS sequence"/>
</dbReference>
<evidence type="ECO:0000313" key="4">
    <source>
        <dbReference type="Proteomes" id="UP000782880"/>
    </source>
</evidence>
<dbReference type="InterPro" id="IPR018520">
    <property type="entry name" value="UPP_synth-like_CS"/>
</dbReference>
<comment type="caution">
    <text evidence="3">The sequence shown here is derived from an EMBL/GenBank/DDBJ whole genome shotgun (WGS) entry which is preliminary data.</text>
</comment>
<dbReference type="PANTHER" id="PTHR10291:SF0">
    <property type="entry name" value="DEHYDRODOLICHYL DIPHOSPHATE SYNTHASE 2"/>
    <property type="match status" value="1"/>
</dbReference>
<feature type="active site" evidence="2">
    <location>
        <position position="18"/>
    </location>
</feature>
<comment type="cofactor">
    <cofactor evidence="2">
        <name>Mg(2+)</name>
        <dbReference type="ChEBI" id="CHEBI:18420"/>
    </cofactor>
    <text evidence="2">Binds 2 magnesium ions per subunit.</text>
</comment>
<dbReference type="GO" id="GO:0000287">
    <property type="term" value="F:magnesium ion binding"/>
    <property type="evidence" value="ECO:0007669"/>
    <property type="project" value="UniProtKB-UniRule"/>
</dbReference>
<feature type="binding site" evidence="2">
    <location>
        <begin position="19"/>
        <end position="22"/>
    </location>
    <ligand>
        <name>substrate</name>
    </ligand>
</feature>
<name>A0A921IM28_9FIRM</name>
<proteinExistence type="inferred from homology"/>
<evidence type="ECO:0000256" key="2">
    <source>
        <dbReference type="HAMAP-Rule" id="MF_01139"/>
    </source>
</evidence>
<feature type="binding site" evidence="2">
    <location>
        <position position="186"/>
    </location>
    <ligand>
        <name>substrate</name>
    </ligand>
</feature>
<dbReference type="HAMAP" id="MF_01139">
    <property type="entry name" value="ISPT"/>
    <property type="match status" value="1"/>
</dbReference>